<comment type="caution">
    <text evidence="1">The sequence shown here is derived from an EMBL/GenBank/DDBJ whole genome shotgun (WGS) entry which is preliminary data.</text>
</comment>
<dbReference type="Gene3D" id="3.60.10.10">
    <property type="entry name" value="Endonuclease/exonuclease/phosphatase"/>
    <property type="match status" value="1"/>
</dbReference>
<dbReference type="EMBL" id="JARQZJ010000122">
    <property type="protein sequence ID" value="KAK9889071.1"/>
    <property type="molecule type" value="Genomic_DNA"/>
</dbReference>
<dbReference type="SUPFAM" id="SSF56219">
    <property type="entry name" value="DNase I-like"/>
    <property type="match status" value="1"/>
</dbReference>
<protein>
    <submittedName>
        <fullName evidence="1">Uncharacterized protein</fullName>
    </submittedName>
</protein>
<accession>A0AAW1V7T3</accession>
<evidence type="ECO:0000313" key="2">
    <source>
        <dbReference type="Proteomes" id="UP001431783"/>
    </source>
</evidence>
<dbReference type="Proteomes" id="UP001431783">
    <property type="component" value="Unassembled WGS sequence"/>
</dbReference>
<name>A0AAW1V7T3_9CUCU</name>
<evidence type="ECO:0000313" key="1">
    <source>
        <dbReference type="EMBL" id="KAK9889071.1"/>
    </source>
</evidence>
<sequence length="165" mass="19348">MYQNETKFYKFNGYNGYHNCREARGGGTSIYVKNNLQQEEIESIYKNYVNIIGVKLTDFHLNIYAIYRSQKNKINDFLPKLEEIVTGKNNIIIGDININLNLKNTNKDIVSYKETVHSNFYKFLNKVRNTRCDKETKTNIDHVILPNKMTGKVDLQYTPISDHKK</sequence>
<proteinExistence type="predicted"/>
<gene>
    <name evidence="1" type="ORF">WA026_004343</name>
</gene>
<reference evidence="1 2" key="1">
    <citation type="submission" date="2023-03" db="EMBL/GenBank/DDBJ databases">
        <title>Genome insight into feeding habits of ladybird beetles.</title>
        <authorList>
            <person name="Li H.-S."/>
            <person name="Huang Y.-H."/>
            <person name="Pang H."/>
        </authorList>
    </citation>
    <scope>NUCLEOTIDE SEQUENCE [LARGE SCALE GENOMIC DNA]</scope>
    <source>
        <strain evidence="1">SYSU_2023b</strain>
        <tissue evidence="1">Whole body</tissue>
    </source>
</reference>
<organism evidence="1 2">
    <name type="scientific">Henosepilachna vigintioctopunctata</name>
    <dbReference type="NCBI Taxonomy" id="420089"/>
    <lineage>
        <taxon>Eukaryota</taxon>
        <taxon>Metazoa</taxon>
        <taxon>Ecdysozoa</taxon>
        <taxon>Arthropoda</taxon>
        <taxon>Hexapoda</taxon>
        <taxon>Insecta</taxon>
        <taxon>Pterygota</taxon>
        <taxon>Neoptera</taxon>
        <taxon>Endopterygota</taxon>
        <taxon>Coleoptera</taxon>
        <taxon>Polyphaga</taxon>
        <taxon>Cucujiformia</taxon>
        <taxon>Coccinelloidea</taxon>
        <taxon>Coccinellidae</taxon>
        <taxon>Epilachninae</taxon>
        <taxon>Epilachnini</taxon>
        <taxon>Henosepilachna</taxon>
    </lineage>
</organism>
<dbReference type="InterPro" id="IPR036691">
    <property type="entry name" value="Endo/exonu/phosph_ase_sf"/>
</dbReference>
<dbReference type="AlphaFoldDB" id="A0AAW1V7T3"/>
<keyword evidence="2" id="KW-1185">Reference proteome</keyword>